<protein>
    <recommendedName>
        <fullName evidence="1">Serine-threonine/tyrosine-protein kinase catalytic domain-containing protein</fullName>
    </recommendedName>
</protein>
<dbReference type="InterPro" id="IPR001245">
    <property type="entry name" value="Ser-Thr/Tyr_kinase_cat_dom"/>
</dbReference>
<evidence type="ECO:0000313" key="3">
    <source>
        <dbReference type="EMBL" id="CAF4915722.1"/>
    </source>
</evidence>
<accession>A0A8S3CJ93</accession>
<feature type="domain" description="Serine-threonine/tyrosine-protein kinase catalytic" evidence="1">
    <location>
        <begin position="3"/>
        <end position="37"/>
    </location>
</feature>
<organism evidence="3 4">
    <name type="scientific">Rotaria magnacalcarata</name>
    <dbReference type="NCBI Taxonomy" id="392030"/>
    <lineage>
        <taxon>Eukaryota</taxon>
        <taxon>Metazoa</taxon>
        <taxon>Spiralia</taxon>
        <taxon>Gnathifera</taxon>
        <taxon>Rotifera</taxon>
        <taxon>Eurotatoria</taxon>
        <taxon>Bdelloidea</taxon>
        <taxon>Philodinida</taxon>
        <taxon>Philodinidae</taxon>
        <taxon>Rotaria</taxon>
    </lineage>
</organism>
<proteinExistence type="predicted"/>
<dbReference type="Proteomes" id="UP000676336">
    <property type="component" value="Unassembled WGS sequence"/>
</dbReference>
<evidence type="ECO:0000313" key="4">
    <source>
        <dbReference type="Proteomes" id="UP000676336"/>
    </source>
</evidence>
<dbReference type="GO" id="GO:0004672">
    <property type="term" value="F:protein kinase activity"/>
    <property type="evidence" value="ECO:0007669"/>
    <property type="project" value="InterPro"/>
</dbReference>
<dbReference type="EMBL" id="CAJOBI010178174">
    <property type="protein sequence ID" value="CAF4915722.1"/>
    <property type="molecule type" value="Genomic_DNA"/>
</dbReference>
<gene>
    <name evidence="2" type="ORF">SMN809_LOCUS52050</name>
    <name evidence="3" type="ORF">SMN809_LOCUS52449</name>
</gene>
<feature type="non-terminal residue" evidence="3">
    <location>
        <position position="1"/>
    </location>
</feature>
<dbReference type="AlphaFoldDB" id="A0A8S3CJ93"/>
<sequence>MTNNQSVAIKTLHSSASSTQRVDFLKEAIIMNQFNHE</sequence>
<comment type="caution">
    <text evidence="3">The sequence shown here is derived from an EMBL/GenBank/DDBJ whole genome shotgun (WGS) entry which is preliminary data.</text>
</comment>
<reference evidence="3" key="1">
    <citation type="submission" date="2021-02" db="EMBL/GenBank/DDBJ databases">
        <authorList>
            <person name="Nowell W R."/>
        </authorList>
    </citation>
    <scope>NUCLEOTIDE SEQUENCE</scope>
</reference>
<evidence type="ECO:0000259" key="1">
    <source>
        <dbReference type="Pfam" id="PF07714"/>
    </source>
</evidence>
<dbReference type="Gene3D" id="3.30.200.20">
    <property type="entry name" value="Phosphorylase Kinase, domain 1"/>
    <property type="match status" value="1"/>
</dbReference>
<dbReference type="Pfam" id="PF07714">
    <property type="entry name" value="PK_Tyr_Ser-Thr"/>
    <property type="match status" value="1"/>
</dbReference>
<evidence type="ECO:0000313" key="2">
    <source>
        <dbReference type="EMBL" id="CAF4907263.1"/>
    </source>
</evidence>
<name>A0A8S3CJ93_9BILA</name>
<dbReference type="EMBL" id="CAJOBI010175842">
    <property type="protein sequence ID" value="CAF4907263.1"/>
    <property type="molecule type" value="Genomic_DNA"/>
</dbReference>